<comment type="subcellular location">
    <subcellularLocation>
        <location evidence="3">Periplasm</location>
    </subcellularLocation>
</comment>
<dbReference type="AlphaFoldDB" id="A0A964TA74"/>
<evidence type="ECO:0000256" key="1">
    <source>
        <dbReference type="ARBA" id="ARBA00001526"/>
    </source>
</evidence>
<dbReference type="InterPro" id="IPR001279">
    <property type="entry name" value="Metallo-B-lactamas"/>
</dbReference>
<dbReference type="RefSeq" id="WP_166522483.1">
    <property type="nucleotide sequence ID" value="NZ_JAAABI010000001.1"/>
</dbReference>
<evidence type="ECO:0000259" key="13">
    <source>
        <dbReference type="SMART" id="SM00849"/>
    </source>
</evidence>
<evidence type="ECO:0000313" key="14">
    <source>
        <dbReference type="EMBL" id="NAY91097.1"/>
    </source>
</evidence>
<feature type="domain" description="Metallo-beta-lactamase" evidence="13">
    <location>
        <begin position="74"/>
        <end position="245"/>
    </location>
</feature>
<gene>
    <name evidence="14" type="primary">bla</name>
    <name evidence="14" type="ORF">GTQ34_04120</name>
</gene>
<evidence type="ECO:0000256" key="6">
    <source>
        <dbReference type="ARBA" id="ARBA00012865"/>
    </source>
</evidence>
<dbReference type="GO" id="GO:0017001">
    <property type="term" value="P:antibiotic catabolic process"/>
    <property type="evidence" value="ECO:0007669"/>
    <property type="project" value="UniProtKB-ARBA"/>
</dbReference>
<dbReference type="Gene3D" id="3.60.15.10">
    <property type="entry name" value="Ribonuclease Z/Hydroxyacylglutathione hydrolase-like"/>
    <property type="match status" value="1"/>
</dbReference>
<dbReference type="InterPro" id="IPR058199">
    <property type="entry name" value="BlaB//VIM/IMP-1"/>
</dbReference>
<evidence type="ECO:0000256" key="9">
    <source>
        <dbReference type="ARBA" id="ARBA00022764"/>
    </source>
</evidence>
<keyword evidence="7" id="KW-0479">Metal-binding</keyword>
<dbReference type="PANTHER" id="PTHR42951">
    <property type="entry name" value="METALLO-BETA-LACTAMASE DOMAIN-CONTAINING"/>
    <property type="match status" value="1"/>
</dbReference>
<keyword evidence="10" id="KW-0378">Hydrolase</keyword>
<evidence type="ECO:0000256" key="3">
    <source>
        <dbReference type="ARBA" id="ARBA00004418"/>
    </source>
</evidence>
<accession>A0A964TA74</accession>
<evidence type="ECO:0000256" key="10">
    <source>
        <dbReference type="ARBA" id="ARBA00022801"/>
    </source>
</evidence>
<dbReference type="EC" id="3.5.2.6" evidence="6"/>
<dbReference type="NCBIfam" id="NF012229">
    <property type="entry name" value="bla_class_B_core"/>
    <property type="match status" value="1"/>
</dbReference>
<keyword evidence="11" id="KW-0862">Zinc</keyword>
<protein>
    <recommendedName>
        <fullName evidence="6">beta-lactamase</fullName>
        <ecNumber evidence="6">3.5.2.6</ecNumber>
    </recommendedName>
</protein>
<comment type="catalytic activity">
    <reaction evidence="1">
        <text>a beta-lactam + H2O = a substituted beta-amino acid</text>
        <dbReference type="Rhea" id="RHEA:20401"/>
        <dbReference type="ChEBI" id="CHEBI:15377"/>
        <dbReference type="ChEBI" id="CHEBI:35627"/>
        <dbReference type="ChEBI" id="CHEBI:140347"/>
        <dbReference type="EC" id="3.5.2.6"/>
    </reaction>
</comment>
<evidence type="ECO:0000256" key="2">
    <source>
        <dbReference type="ARBA" id="ARBA00001947"/>
    </source>
</evidence>
<keyword evidence="8" id="KW-0732">Signal</keyword>
<evidence type="ECO:0000256" key="11">
    <source>
        <dbReference type="ARBA" id="ARBA00022833"/>
    </source>
</evidence>
<dbReference type="Pfam" id="PF00753">
    <property type="entry name" value="Lactamase_B"/>
    <property type="match status" value="1"/>
</dbReference>
<dbReference type="SUPFAM" id="SSF56281">
    <property type="entry name" value="Metallo-hydrolase/oxidoreductase"/>
    <property type="match status" value="1"/>
</dbReference>
<dbReference type="PROSITE" id="PS51257">
    <property type="entry name" value="PROKAR_LIPOPROTEIN"/>
    <property type="match status" value="1"/>
</dbReference>
<evidence type="ECO:0000256" key="8">
    <source>
        <dbReference type="ARBA" id="ARBA00022729"/>
    </source>
</evidence>
<comment type="caution">
    <text evidence="14">The sequence shown here is derived from an EMBL/GenBank/DDBJ whole genome shotgun (WGS) entry which is preliminary data.</text>
</comment>
<comment type="subunit">
    <text evidence="5">Monomer.</text>
</comment>
<dbReference type="InterPro" id="IPR050855">
    <property type="entry name" value="NDM-1-like"/>
</dbReference>
<dbReference type="Proteomes" id="UP000667650">
    <property type="component" value="Unassembled WGS sequence"/>
</dbReference>
<comment type="cofactor">
    <cofactor evidence="2">
        <name>Zn(2+)</name>
        <dbReference type="ChEBI" id="CHEBI:29105"/>
    </cofactor>
</comment>
<dbReference type="NCBIfam" id="NF033088">
    <property type="entry name" value="bla_subclass_B1"/>
    <property type="match status" value="1"/>
</dbReference>
<evidence type="ECO:0000313" key="15">
    <source>
        <dbReference type="Proteomes" id="UP000667650"/>
    </source>
</evidence>
<dbReference type="PANTHER" id="PTHR42951:SF4">
    <property type="entry name" value="ACYL-COENZYME A THIOESTERASE MBLAC2"/>
    <property type="match status" value="1"/>
</dbReference>
<dbReference type="CDD" id="cd16302">
    <property type="entry name" value="CcrA-like_MBL-B1"/>
    <property type="match status" value="1"/>
</dbReference>
<proteinExistence type="inferred from homology"/>
<dbReference type="SMART" id="SM00849">
    <property type="entry name" value="Lactamase_B"/>
    <property type="match status" value="1"/>
</dbReference>
<sequence length="264" mass="29858">MTKLLLTLFLLSGLTFISCKESSSKQKTNTENTKTHSVDNLTIYQTENLIIKKLSNHTYEHISYLNTDDYGKVSCNGMLVINENKGIIFDTPTDNKSSLELIDFVTNKLKSEIIAIIPTHFHEDCVGGIEEFEKHNIQTYATSQTIELLKNNGQNFSKPIKEFDNSQTLNIGNKKVYAEYFGEGHTKDNIIGYFPEDNAIFGGCLIKKVGASKGYLGDANTDKWSETVRKIKFKYPNIEIVIPGHGESGRTELFDYTIELFELK</sequence>
<evidence type="ECO:0000256" key="4">
    <source>
        <dbReference type="ARBA" id="ARBA00005250"/>
    </source>
</evidence>
<organism evidence="14 15">
    <name type="scientific">Flagellimonas ochracea</name>
    <dbReference type="NCBI Taxonomy" id="2696472"/>
    <lineage>
        <taxon>Bacteria</taxon>
        <taxon>Pseudomonadati</taxon>
        <taxon>Bacteroidota</taxon>
        <taxon>Flavobacteriia</taxon>
        <taxon>Flavobacteriales</taxon>
        <taxon>Flavobacteriaceae</taxon>
        <taxon>Flagellimonas</taxon>
    </lineage>
</organism>
<comment type="similarity">
    <text evidence="4">Belongs to the metallo-beta-lactamase superfamily. Class-B beta-lactamase family.</text>
</comment>
<keyword evidence="9" id="KW-0574">Periplasm</keyword>
<name>A0A964TA74_9FLAO</name>
<evidence type="ECO:0000256" key="5">
    <source>
        <dbReference type="ARBA" id="ARBA00011245"/>
    </source>
</evidence>
<evidence type="ECO:0000256" key="7">
    <source>
        <dbReference type="ARBA" id="ARBA00022723"/>
    </source>
</evidence>
<keyword evidence="12" id="KW-0046">Antibiotic resistance</keyword>
<dbReference type="InterPro" id="IPR036866">
    <property type="entry name" value="RibonucZ/Hydroxyglut_hydro"/>
</dbReference>
<evidence type="ECO:0000256" key="12">
    <source>
        <dbReference type="ARBA" id="ARBA00023251"/>
    </source>
</evidence>
<keyword evidence="15" id="KW-1185">Reference proteome</keyword>
<dbReference type="EMBL" id="JAAABI010000001">
    <property type="protein sequence ID" value="NAY91097.1"/>
    <property type="molecule type" value="Genomic_DNA"/>
</dbReference>
<reference evidence="14" key="1">
    <citation type="submission" date="2020-01" db="EMBL/GenBank/DDBJ databases">
        <title>Muricauda ochracea sp. nov., isolated from a tidal flat of Garorim bay in Korea.</title>
        <authorList>
            <person name="Kim D."/>
            <person name="Yoo Y."/>
            <person name="Kim J.-J."/>
        </authorList>
    </citation>
    <scope>NUCLEOTIDE SEQUENCE</scope>
    <source>
        <strain evidence="14">JGD-17</strain>
    </source>
</reference>